<organism evidence="2 3">
    <name type="scientific">Streptomyces olivochromogenes</name>
    <dbReference type="NCBI Taxonomy" id="1963"/>
    <lineage>
        <taxon>Bacteria</taxon>
        <taxon>Bacillati</taxon>
        <taxon>Actinomycetota</taxon>
        <taxon>Actinomycetes</taxon>
        <taxon>Kitasatosporales</taxon>
        <taxon>Streptomycetaceae</taxon>
        <taxon>Streptomyces</taxon>
    </lineage>
</organism>
<evidence type="ECO:0000313" key="3">
    <source>
        <dbReference type="Proteomes" id="UP000217446"/>
    </source>
</evidence>
<comment type="caution">
    <text evidence="2">The sequence shown here is derived from an EMBL/GenBank/DDBJ whole genome shotgun (WGS) entry which is preliminary data.</text>
</comment>
<protein>
    <submittedName>
        <fullName evidence="2">Uncharacterized protein</fullName>
    </submittedName>
</protein>
<keyword evidence="3" id="KW-1185">Reference proteome</keyword>
<dbReference type="EMBL" id="BDQI01000014">
    <property type="protein sequence ID" value="GAX54502.1"/>
    <property type="molecule type" value="Genomic_DNA"/>
</dbReference>
<feature type="coiled-coil region" evidence="1">
    <location>
        <begin position="21"/>
        <end position="79"/>
    </location>
</feature>
<sequence>MLFNRDKGKRPQEVSIRLDGLDTLESRIRKLEAAADDQRAALAALDPLGDRLIELRMRQERAEERARTLETAVADTRRVLDEQSEVLDLVRVTQVAERDDLTREDFLVHYELAQRLRALYTQRMPDLIQPRLTAERPRDVVRRQAQLISRLCVVLFGPDEQGGLGEPDLAELARIATDAGVVGLDARHQRLLERVGTEAAHLFRAMTGSGHAGHFDFAVEPGTPVDSEEHALWPSCEAGRPVAFVVCPGYRAAGRRLLETFVYTEATG</sequence>
<reference evidence="3" key="1">
    <citation type="submission" date="2017-05" db="EMBL/GenBank/DDBJ databases">
        <title>Streptomyces olivochromogenes NBRC 3561 whole genome shotgun sequence.</title>
        <authorList>
            <person name="Dohra H."/>
            <person name="Kodani S."/>
        </authorList>
    </citation>
    <scope>NUCLEOTIDE SEQUENCE [LARGE SCALE GENOMIC DNA]</scope>
    <source>
        <strain evidence="3">NBRC 3561</strain>
    </source>
</reference>
<dbReference type="STRING" id="1963.AQJ27_35120"/>
<name>A0A250VKC7_STROL</name>
<evidence type="ECO:0000313" key="2">
    <source>
        <dbReference type="EMBL" id="GAX54502.1"/>
    </source>
</evidence>
<dbReference type="Proteomes" id="UP000217446">
    <property type="component" value="Unassembled WGS sequence"/>
</dbReference>
<evidence type="ECO:0000256" key="1">
    <source>
        <dbReference type="SAM" id="Coils"/>
    </source>
</evidence>
<dbReference type="RefSeq" id="WP_067377651.1">
    <property type="nucleotide sequence ID" value="NZ_BDQI01000014.1"/>
</dbReference>
<keyword evidence="1" id="KW-0175">Coiled coil</keyword>
<proteinExistence type="predicted"/>
<accession>A0A250VKC7</accession>
<gene>
    <name evidence="2" type="ORF">SO3561_06053</name>
</gene>
<dbReference type="AlphaFoldDB" id="A0A250VKC7"/>